<evidence type="ECO:0000259" key="2">
    <source>
        <dbReference type="Pfam" id="PF08240"/>
    </source>
</evidence>
<name>A0A6J4HM19_9ACTN</name>
<feature type="compositionally biased region" description="Basic residues" evidence="1">
    <location>
        <begin position="209"/>
        <end position="218"/>
    </location>
</feature>
<evidence type="ECO:0000313" key="3">
    <source>
        <dbReference type="EMBL" id="CAA9226335.1"/>
    </source>
</evidence>
<dbReference type="SUPFAM" id="SSF50129">
    <property type="entry name" value="GroES-like"/>
    <property type="match status" value="1"/>
</dbReference>
<gene>
    <name evidence="3" type="ORF">AVDCRST_MAG10-935</name>
</gene>
<dbReference type="PANTHER" id="PTHR44013">
    <property type="entry name" value="ZINC-TYPE ALCOHOL DEHYDROGENASE-LIKE PROTEIN C16A3.02C"/>
    <property type="match status" value="1"/>
</dbReference>
<dbReference type="Gene3D" id="3.90.180.10">
    <property type="entry name" value="Medium-chain alcohol dehydrogenases, catalytic domain"/>
    <property type="match status" value="1"/>
</dbReference>
<evidence type="ECO:0000256" key="1">
    <source>
        <dbReference type="SAM" id="MobiDB-lite"/>
    </source>
</evidence>
<feature type="domain" description="Alcohol dehydrogenase-like N-terminal" evidence="2">
    <location>
        <begin position="3"/>
        <end position="70"/>
    </location>
</feature>
<dbReference type="InterPro" id="IPR052733">
    <property type="entry name" value="Chloroplast_QOR"/>
</dbReference>
<feature type="region of interest" description="Disordered" evidence="1">
    <location>
        <begin position="80"/>
        <end position="106"/>
    </location>
</feature>
<accession>A0A6J4HM19</accession>
<dbReference type="Pfam" id="PF08240">
    <property type="entry name" value="ADH_N"/>
    <property type="match status" value="1"/>
</dbReference>
<sequence length="218" mass="23409">MPGADDVLVDVHAASMNAADWQLVRGGPSIARLKFGLCRPSFGNPGSDLAGTVPAVGRNVTTFQVGDAVFGTSFLQSLRRRGHRRLQRPEPGAGPRPRRRPRRRLHDHRLHGRGSRFDVILQAAGPHSPGACRRALVPGALVQISGDSSNRWIGPIGRMVAAAALSPFVSQRLTSFTVQPNQRDLALLADLVERGQVAPCSTGPSPSGGRRRHPPRRG</sequence>
<protein>
    <recommendedName>
        <fullName evidence="2">Alcohol dehydrogenase-like N-terminal domain-containing protein</fullName>
    </recommendedName>
</protein>
<dbReference type="AlphaFoldDB" id="A0A6J4HM19"/>
<reference evidence="3" key="1">
    <citation type="submission" date="2020-02" db="EMBL/GenBank/DDBJ databases">
        <authorList>
            <person name="Meier V. D."/>
        </authorList>
    </citation>
    <scope>NUCLEOTIDE SEQUENCE</scope>
    <source>
        <strain evidence="3">AVDCRST_MAG10</strain>
    </source>
</reference>
<proteinExistence type="predicted"/>
<feature type="region of interest" description="Disordered" evidence="1">
    <location>
        <begin position="197"/>
        <end position="218"/>
    </location>
</feature>
<dbReference type="InterPro" id="IPR013154">
    <property type="entry name" value="ADH-like_N"/>
</dbReference>
<dbReference type="InterPro" id="IPR011032">
    <property type="entry name" value="GroES-like_sf"/>
</dbReference>
<dbReference type="PANTHER" id="PTHR44013:SF1">
    <property type="entry name" value="ZINC-TYPE ALCOHOL DEHYDROGENASE-LIKE PROTEIN C16A3.02C"/>
    <property type="match status" value="1"/>
</dbReference>
<dbReference type="EMBL" id="CADCTB010000061">
    <property type="protein sequence ID" value="CAA9226335.1"/>
    <property type="molecule type" value="Genomic_DNA"/>
</dbReference>
<feature type="compositionally biased region" description="Basic residues" evidence="1">
    <location>
        <begin position="96"/>
        <end position="106"/>
    </location>
</feature>
<organism evidence="3">
    <name type="scientific">uncultured Acidimicrobiales bacterium</name>
    <dbReference type="NCBI Taxonomy" id="310071"/>
    <lineage>
        <taxon>Bacteria</taxon>
        <taxon>Bacillati</taxon>
        <taxon>Actinomycetota</taxon>
        <taxon>Acidimicrobiia</taxon>
        <taxon>Acidimicrobiales</taxon>
        <taxon>environmental samples</taxon>
    </lineage>
</organism>